<organism evidence="3 4">
    <name type="scientific">Rhodococcus opacus</name>
    <name type="common">Nocardia opaca</name>
    <dbReference type="NCBI Taxonomy" id="37919"/>
    <lineage>
        <taxon>Bacteria</taxon>
        <taxon>Bacillati</taxon>
        <taxon>Actinomycetota</taxon>
        <taxon>Actinomycetes</taxon>
        <taxon>Mycobacteriales</taxon>
        <taxon>Nocardiaceae</taxon>
        <taxon>Rhodococcus</taxon>
    </lineage>
</organism>
<dbReference type="CDD" id="cd02209">
    <property type="entry name" value="cupin_XRE_C"/>
    <property type="match status" value="1"/>
</dbReference>
<evidence type="ECO:0000313" key="4">
    <source>
        <dbReference type="Proteomes" id="UP000239290"/>
    </source>
</evidence>
<dbReference type="GO" id="GO:0003700">
    <property type="term" value="F:DNA-binding transcription factor activity"/>
    <property type="evidence" value="ECO:0007669"/>
    <property type="project" value="TreeGrafter"/>
</dbReference>
<evidence type="ECO:0000256" key="1">
    <source>
        <dbReference type="ARBA" id="ARBA00023125"/>
    </source>
</evidence>
<comment type="caution">
    <text evidence="3">The sequence shown here is derived from an EMBL/GenBank/DDBJ whole genome shotgun (WGS) entry which is preliminary data.</text>
</comment>
<name>A0A2S8IGN3_RHOOP</name>
<dbReference type="PANTHER" id="PTHR46797:SF1">
    <property type="entry name" value="METHYLPHOSPHONATE SYNTHASE"/>
    <property type="match status" value="1"/>
</dbReference>
<dbReference type="AlphaFoldDB" id="A0A2S8IGN3"/>
<dbReference type="GO" id="GO:0005829">
    <property type="term" value="C:cytosol"/>
    <property type="evidence" value="ECO:0007669"/>
    <property type="project" value="TreeGrafter"/>
</dbReference>
<dbReference type="Gene3D" id="2.60.120.10">
    <property type="entry name" value="Jelly Rolls"/>
    <property type="match status" value="1"/>
</dbReference>
<dbReference type="InterPro" id="IPR014710">
    <property type="entry name" value="RmlC-like_jellyroll"/>
</dbReference>
<dbReference type="SUPFAM" id="SSF47413">
    <property type="entry name" value="lambda repressor-like DNA-binding domains"/>
    <property type="match status" value="1"/>
</dbReference>
<dbReference type="PANTHER" id="PTHR46797">
    <property type="entry name" value="HTH-TYPE TRANSCRIPTIONAL REGULATOR"/>
    <property type="match status" value="1"/>
</dbReference>
<dbReference type="InterPro" id="IPR001387">
    <property type="entry name" value="Cro/C1-type_HTH"/>
</dbReference>
<proteinExistence type="predicted"/>
<reference evidence="4" key="1">
    <citation type="submission" date="2018-02" db="EMBL/GenBank/DDBJ databases">
        <title>Draft genome sequencing of Rhodococcus opacus KU647198.</title>
        <authorList>
            <person name="Zheng B.-X."/>
        </authorList>
    </citation>
    <scope>NUCLEOTIDE SEQUENCE [LARGE SCALE GENOMIC DNA]</scope>
    <source>
        <strain evidence="4">04-OD7</strain>
    </source>
</reference>
<dbReference type="Proteomes" id="UP000239290">
    <property type="component" value="Unassembled WGS sequence"/>
</dbReference>
<evidence type="ECO:0000259" key="2">
    <source>
        <dbReference type="PROSITE" id="PS50943"/>
    </source>
</evidence>
<dbReference type="SMART" id="SM00530">
    <property type="entry name" value="HTH_XRE"/>
    <property type="match status" value="1"/>
</dbReference>
<dbReference type="Pfam" id="PF07883">
    <property type="entry name" value="Cupin_2"/>
    <property type="match status" value="1"/>
</dbReference>
<keyword evidence="1" id="KW-0238">DNA-binding</keyword>
<dbReference type="PROSITE" id="PS50943">
    <property type="entry name" value="HTH_CROC1"/>
    <property type="match status" value="1"/>
</dbReference>
<gene>
    <name evidence="3" type="ORF">C5613_41600</name>
</gene>
<dbReference type="EMBL" id="PUIO01000095">
    <property type="protein sequence ID" value="PQP13921.1"/>
    <property type="molecule type" value="Genomic_DNA"/>
</dbReference>
<dbReference type="InterPro" id="IPR050807">
    <property type="entry name" value="TransReg_Diox_bact_type"/>
</dbReference>
<dbReference type="SUPFAM" id="SSF51182">
    <property type="entry name" value="RmlC-like cupins"/>
    <property type="match status" value="1"/>
</dbReference>
<protein>
    <submittedName>
        <fullName evidence="3">Cupin domain-containing protein</fullName>
    </submittedName>
</protein>
<feature type="domain" description="HTH cro/C1-type" evidence="2">
    <location>
        <begin position="41"/>
        <end position="95"/>
    </location>
</feature>
<dbReference type="InterPro" id="IPR010982">
    <property type="entry name" value="Lambda_DNA-bd_dom_sf"/>
</dbReference>
<dbReference type="InterPro" id="IPR013096">
    <property type="entry name" value="Cupin_2"/>
</dbReference>
<evidence type="ECO:0000313" key="3">
    <source>
        <dbReference type="EMBL" id="PQP13921.1"/>
    </source>
</evidence>
<dbReference type="InterPro" id="IPR011051">
    <property type="entry name" value="RmlC_Cupin_sf"/>
</dbReference>
<dbReference type="Pfam" id="PF01381">
    <property type="entry name" value="HTH_3"/>
    <property type="match status" value="1"/>
</dbReference>
<sequence>MSTSGDELRCCTTAGVKPEWISSVRHTERGTVVEEEIGVALKRARLDKKLSLRQVADQLGISTSLLSQVENGKTQPSVKTLFGLATVLEVSLDKILSGRSGLDIELPADRDAAAGIQRAADNPVLEMENGVTWQRLATGGRTEIEPLYVTYEVGASSSVDGKQMRHDGAEFAYILEGTLRLRLDFDEHDLGPGDSFCFDSSRPHLFYNPGTVPARGVWFVFDTATHTADVKSLLDAMRTANGSGQGRTHLPMFR</sequence>
<dbReference type="Gene3D" id="1.10.260.40">
    <property type="entry name" value="lambda repressor-like DNA-binding domains"/>
    <property type="match status" value="1"/>
</dbReference>
<dbReference type="CDD" id="cd00093">
    <property type="entry name" value="HTH_XRE"/>
    <property type="match status" value="1"/>
</dbReference>
<accession>A0A2S8IGN3</accession>
<dbReference type="GO" id="GO:0003677">
    <property type="term" value="F:DNA binding"/>
    <property type="evidence" value="ECO:0007669"/>
    <property type="project" value="UniProtKB-KW"/>
</dbReference>